<organism evidence="1 2">
    <name type="scientific">Molossus molossus</name>
    <name type="common">Pallas' mastiff bat</name>
    <name type="synonym">Vespertilio molossus</name>
    <dbReference type="NCBI Taxonomy" id="27622"/>
    <lineage>
        <taxon>Eukaryota</taxon>
        <taxon>Metazoa</taxon>
        <taxon>Chordata</taxon>
        <taxon>Craniata</taxon>
        <taxon>Vertebrata</taxon>
        <taxon>Euteleostomi</taxon>
        <taxon>Mammalia</taxon>
        <taxon>Eutheria</taxon>
        <taxon>Laurasiatheria</taxon>
        <taxon>Chiroptera</taxon>
        <taxon>Yangochiroptera</taxon>
        <taxon>Molossidae</taxon>
        <taxon>Molossus</taxon>
    </lineage>
</organism>
<reference evidence="1 2" key="1">
    <citation type="journal article" date="2020" name="Nature">
        <title>Six reference-quality genomes reveal evolution of bat adaptations.</title>
        <authorList>
            <person name="Jebb D."/>
            <person name="Huang Z."/>
            <person name="Pippel M."/>
            <person name="Hughes G.M."/>
            <person name="Lavrichenko K."/>
            <person name="Devanna P."/>
            <person name="Winkler S."/>
            <person name="Jermiin L.S."/>
            <person name="Skirmuntt E.C."/>
            <person name="Katzourakis A."/>
            <person name="Burkitt-Gray L."/>
            <person name="Ray D.A."/>
            <person name="Sullivan K.A.M."/>
            <person name="Roscito J.G."/>
            <person name="Kirilenko B.M."/>
            <person name="Davalos L.M."/>
            <person name="Corthals A.P."/>
            <person name="Power M.L."/>
            <person name="Jones G."/>
            <person name="Ransome R.D."/>
            <person name="Dechmann D.K.N."/>
            <person name="Locatelli A.G."/>
            <person name="Puechmaille S.J."/>
            <person name="Fedrigo O."/>
            <person name="Jarvis E.D."/>
            <person name="Hiller M."/>
            <person name="Vernes S.C."/>
            <person name="Myers E.W."/>
            <person name="Teeling E.C."/>
        </authorList>
    </citation>
    <scope>NUCLEOTIDE SEQUENCE [LARGE SCALE GENOMIC DNA]</scope>
    <source>
        <strain evidence="1">MMolMol1</strain>
        <tissue evidence="1">Muscle</tissue>
    </source>
</reference>
<comment type="caution">
    <text evidence="1">The sequence shown here is derived from an EMBL/GenBank/DDBJ whole genome shotgun (WGS) entry which is preliminary data.</text>
</comment>
<dbReference type="Proteomes" id="UP000550707">
    <property type="component" value="Unassembled WGS sequence"/>
</dbReference>
<dbReference type="EMBL" id="JACASF010000010">
    <property type="protein sequence ID" value="KAF6453321.1"/>
    <property type="molecule type" value="Genomic_DNA"/>
</dbReference>
<name>A0A7J8G0E9_MOLMO</name>
<dbReference type="AlphaFoldDB" id="A0A7J8G0E9"/>
<evidence type="ECO:0000313" key="2">
    <source>
        <dbReference type="Proteomes" id="UP000550707"/>
    </source>
</evidence>
<proteinExistence type="predicted"/>
<keyword evidence="2" id="KW-1185">Reference proteome</keyword>
<accession>A0A7J8G0E9</accession>
<protein>
    <submittedName>
        <fullName evidence="1">Nucleoporin 58</fullName>
    </submittedName>
</protein>
<evidence type="ECO:0000313" key="1">
    <source>
        <dbReference type="EMBL" id="KAF6453321.1"/>
    </source>
</evidence>
<gene>
    <name evidence="1" type="ORF">HJG59_013410</name>
</gene>
<sequence>MSTGFSFGTSTLGSTTVAASGTGAGGGFSFGTGASSNPSVGLNFGTLGSTATPATTSASSGGFGTGLFGSKPAIGFTLGGTSTGKENGHIFREYIWDFIFFKSAHAPIGH</sequence>